<dbReference type="GO" id="GO:0020037">
    <property type="term" value="F:heme binding"/>
    <property type="evidence" value="ECO:0007669"/>
    <property type="project" value="InterPro"/>
</dbReference>
<gene>
    <name evidence="18" type="ORF">MELE44368_03140</name>
</gene>
<protein>
    <recommendedName>
        <fullName evidence="14">Steroid C26-monooxygenase</fullName>
    </recommendedName>
    <alternativeName>
        <fullName evidence="15">Cholest-4-en-3-one C26-monooxygenase</fullName>
    </alternativeName>
    <alternativeName>
        <fullName evidence="17">Cholesterol C26-monooxygenase</fullName>
    </alternativeName>
    <alternativeName>
        <fullName evidence="16">Steroid C27-monooxygenase</fullName>
    </alternativeName>
</protein>
<evidence type="ECO:0000256" key="4">
    <source>
        <dbReference type="ARBA" id="ARBA00022617"/>
    </source>
</evidence>
<dbReference type="PANTHER" id="PTHR46696:SF1">
    <property type="entry name" value="CYTOCHROME P450 YJIB-RELATED"/>
    <property type="match status" value="1"/>
</dbReference>
<evidence type="ECO:0000256" key="1">
    <source>
        <dbReference type="ARBA" id="ARBA00001971"/>
    </source>
</evidence>
<evidence type="ECO:0000256" key="7">
    <source>
        <dbReference type="ARBA" id="ARBA00023002"/>
    </source>
</evidence>
<keyword evidence="19" id="KW-1185">Reference proteome</keyword>
<evidence type="ECO:0000256" key="11">
    <source>
        <dbReference type="ARBA" id="ARBA00023166"/>
    </source>
</evidence>
<comment type="caution">
    <text evidence="18">The sequence shown here is derived from an EMBL/GenBank/DDBJ whole genome shotgun (WGS) entry which is preliminary data.</text>
</comment>
<evidence type="ECO:0000256" key="9">
    <source>
        <dbReference type="ARBA" id="ARBA00023033"/>
    </source>
</evidence>
<dbReference type="FunFam" id="1.10.630.10:FF:000018">
    <property type="entry name" value="Cytochrome P450 monooxygenase"/>
    <property type="match status" value="1"/>
</dbReference>
<dbReference type="SUPFAM" id="SSF48264">
    <property type="entry name" value="Cytochrome P450"/>
    <property type="match status" value="1"/>
</dbReference>
<evidence type="ECO:0000256" key="2">
    <source>
        <dbReference type="ARBA" id="ARBA00010617"/>
    </source>
</evidence>
<evidence type="ECO:0000313" key="19">
    <source>
        <dbReference type="Proteomes" id="UP000287177"/>
    </source>
</evidence>
<keyword evidence="4" id="KW-0349">Heme</keyword>
<dbReference type="PRINTS" id="PR00385">
    <property type="entry name" value="P450"/>
</dbReference>
<keyword evidence="10" id="KW-0443">Lipid metabolism</keyword>
<dbReference type="InterPro" id="IPR001128">
    <property type="entry name" value="Cyt_P450"/>
</dbReference>
<dbReference type="InterPro" id="IPR036396">
    <property type="entry name" value="Cyt_P450_sf"/>
</dbReference>
<dbReference type="EMBL" id="ATDN01000012">
    <property type="protein sequence ID" value="RWA20963.1"/>
    <property type="molecule type" value="Genomic_DNA"/>
</dbReference>
<keyword evidence="11" id="KW-1207">Sterol metabolism</keyword>
<dbReference type="PRINTS" id="PR00359">
    <property type="entry name" value="BP450"/>
</dbReference>
<dbReference type="PANTHER" id="PTHR46696">
    <property type="entry name" value="P450, PUTATIVE (EUROFUNG)-RELATED"/>
    <property type="match status" value="1"/>
</dbReference>
<dbReference type="RefSeq" id="WP_128108398.1">
    <property type="nucleotide sequence ID" value="NZ_ATDN01000012.1"/>
</dbReference>
<dbReference type="GO" id="GO:0004497">
    <property type="term" value="F:monooxygenase activity"/>
    <property type="evidence" value="ECO:0007669"/>
    <property type="project" value="UniProtKB-KW"/>
</dbReference>
<dbReference type="Pfam" id="PF00067">
    <property type="entry name" value="p450"/>
    <property type="match status" value="1"/>
</dbReference>
<reference evidence="18 19" key="1">
    <citation type="submission" date="2013-06" db="EMBL/GenBank/DDBJ databases">
        <title>The draft sequence of the Mycobacterium elephantis genome.</title>
        <authorList>
            <person name="Pettersson F.B."/>
            <person name="Das S."/>
            <person name="Dasgupta S."/>
            <person name="Bhattacharya A."/>
            <person name="Kirsebom L.A."/>
        </authorList>
    </citation>
    <scope>NUCLEOTIDE SEQUENCE [LARGE SCALE GENOMIC DNA]</scope>
    <source>
        <strain evidence="18 19">DSM 44368</strain>
    </source>
</reference>
<evidence type="ECO:0000256" key="6">
    <source>
        <dbReference type="ARBA" id="ARBA00022963"/>
    </source>
</evidence>
<proteinExistence type="inferred from homology"/>
<comment type="cofactor">
    <cofactor evidence="1">
        <name>heme</name>
        <dbReference type="ChEBI" id="CHEBI:30413"/>
    </cofactor>
</comment>
<dbReference type="GO" id="GO:0016705">
    <property type="term" value="F:oxidoreductase activity, acting on paired donors, with incorporation or reduction of molecular oxygen"/>
    <property type="evidence" value="ECO:0007669"/>
    <property type="project" value="InterPro"/>
</dbReference>
<organism evidence="18 19">
    <name type="scientific">Mycolicibacterium elephantis DSM 44368</name>
    <dbReference type="NCBI Taxonomy" id="1335622"/>
    <lineage>
        <taxon>Bacteria</taxon>
        <taxon>Bacillati</taxon>
        <taxon>Actinomycetota</taxon>
        <taxon>Actinomycetes</taxon>
        <taxon>Mycobacteriales</taxon>
        <taxon>Mycobacteriaceae</taxon>
        <taxon>Mycolicibacterium</taxon>
    </lineage>
</organism>
<name>A0A439DV96_9MYCO</name>
<evidence type="ECO:0000256" key="12">
    <source>
        <dbReference type="ARBA" id="ARBA00023221"/>
    </source>
</evidence>
<evidence type="ECO:0000256" key="13">
    <source>
        <dbReference type="ARBA" id="ARBA00049645"/>
    </source>
</evidence>
<dbReference type="GO" id="GO:0008203">
    <property type="term" value="P:cholesterol metabolic process"/>
    <property type="evidence" value="ECO:0007669"/>
    <property type="project" value="UniProtKB-KW"/>
</dbReference>
<accession>A0A439DV96</accession>
<dbReference type="GO" id="GO:0005506">
    <property type="term" value="F:iron ion binding"/>
    <property type="evidence" value="ECO:0007669"/>
    <property type="project" value="InterPro"/>
</dbReference>
<evidence type="ECO:0000256" key="15">
    <source>
        <dbReference type="ARBA" id="ARBA00079588"/>
    </source>
</evidence>
<comment type="similarity">
    <text evidence="2">Belongs to the cytochrome P450 family.</text>
</comment>
<dbReference type="GO" id="GO:0016042">
    <property type="term" value="P:lipid catabolic process"/>
    <property type="evidence" value="ECO:0007669"/>
    <property type="project" value="UniProtKB-KW"/>
</dbReference>
<dbReference type="Proteomes" id="UP000287177">
    <property type="component" value="Unassembled WGS sequence"/>
</dbReference>
<dbReference type="Gene3D" id="1.10.630.10">
    <property type="entry name" value="Cytochrome P450"/>
    <property type="match status" value="1"/>
</dbReference>
<evidence type="ECO:0000256" key="16">
    <source>
        <dbReference type="ARBA" id="ARBA00082981"/>
    </source>
</evidence>
<sequence>MSKVIDSLEKTDLGSREMLDTPHARFAYLRKHQPVSWATAKGLLQGQGGYLLTRHDDVMTLHSDDRFSTDVLKNSPAGKFIWLLPPSLRMLAQTMVFKDDPDHKRLRTLVHKAFTPKLVSTMAPDIAKIAEQLADDVAAKREVDLVHAYAVRLPLAVIATMLGVPDEDRDMFHMLVEKLGNEQHKMMRGYPTARKLAKLFEAMIDDRRRRPDDGLISELIRANEGGDRLSHRELVSMVFLLLLAGHDTTANLIGSSVLALIEHPEQLAQLRAQPELLETTAIEELLRFTSPVADGAARFAMADMEIGGMPIPRGSQVIGSITSANYDEAVFEDPESLILTRKPNRHLAFAFGIHYCLGHQLARLEGRIALSTLLQRFDHWEPLAPRESLRYKPTASLRGLINLPIRMY</sequence>
<keyword evidence="5" id="KW-0479">Metal-binding</keyword>
<keyword evidence="12" id="KW-0753">Steroid metabolism</keyword>
<keyword evidence="6" id="KW-0442">Lipid degradation</keyword>
<comment type="pathway">
    <text evidence="13">Steroid metabolism; cholesterol degradation.</text>
</comment>
<evidence type="ECO:0000256" key="14">
    <source>
        <dbReference type="ARBA" id="ARBA00070775"/>
    </source>
</evidence>
<keyword evidence="8" id="KW-0408">Iron</keyword>
<evidence type="ECO:0000256" key="8">
    <source>
        <dbReference type="ARBA" id="ARBA00023004"/>
    </source>
</evidence>
<keyword evidence="9" id="KW-0503">Monooxygenase</keyword>
<keyword evidence="3" id="KW-0153">Cholesterol metabolism</keyword>
<keyword evidence="7" id="KW-0560">Oxidoreductase</keyword>
<evidence type="ECO:0000256" key="10">
    <source>
        <dbReference type="ARBA" id="ARBA00023098"/>
    </source>
</evidence>
<dbReference type="CDD" id="cd11029">
    <property type="entry name" value="CYP107-like"/>
    <property type="match status" value="1"/>
</dbReference>
<dbReference type="AlphaFoldDB" id="A0A439DV96"/>
<evidence type="ECO:0000256" key="17">
    <source>
        <dbReference type="ARBA" id="ARBA00083909"/>
    </source>
</evidence>
<evidence type="ECO:0000256" key="3">
    <source>
        <dbReference type="ARBA" id="ARBA00022548"/>
    </source>
</evidence>
<evidence type="ECO:0000256" key="5">
    <source>
        <dbReference type="ARBA" id="ARBA00022723"/>
    </source>
</evidence>
<evidence type="ECO:0000313" key="18">
    <source>
        <dbReference type="EMBL" id="RWA20963.1"/>
    </source>
</evidence>
<dbReference type="InterPro" id="IPR002397">
    <property type="entry name" value="Cyt_P450_B"/>
</dbReference>